<feature type="compositionally biased region" description="Polar residues" evidence="1">
    <location>
        <begin position="194"/>
        <end position="206"/>
    </location>
</feature>
<dbReference type="EMBL" id="FLQV01000133">
    <property type="protein sequence ID" value="SBS82440.1"/>
    <property type="molecule type" value="Genomic_DNA"/>
</dbReference>
<sequence length="960" mass="111240">MEVLHNIHRMDNRIMEIKNLKKLLDRKLSIESKEDVENYMNALGKNFNFLNKKKNNSFFLANSEKLKNCGYKKGRRRSRNSVSSNLSRKGKKNENGKNNNNGGNGNNGGNRNNGGVGDSGDNGNNEGDSDDERHQKMNIGKDGGCDKKKKKKKKGKTNEEGESSENEGNDVEEDGEDEISDEKGKQNEDVKMEGNTTLSTPQTSLEENNEKLVYDHMINIEDDNDEPNVINENASSIREYSLEDSHIKACLSYDKSRYMQITEEEARKIGKKIVSNPFTASSCEDEREDKQSSTTEISYNRTDAINRCIQRQQTKIKLRDVLKELKFKSACNIEYPHTEDHEMSTRNVHDDLEGMDTYKRNSNVDEDYDYQGNKYNSFIKHYVTHVGDFGKNAAKRNLHSVKAHSQLKSPSPTPTQSFGFTHLYKASDGSRELDGTHKKHYNSRYYAEGNSSYEAASSKLNASLSSLRNEHTKKEDCNFGSYMTCSGENNINKYFEENLNCMEQPFKEFRKYIPNHVGYYEKFNYMKAMQTFKNYDCTNAKEFIQNYNCAENMHQFVGENTFENGVDLVKKHVNLENVKKHVNLESVKKRINIRSVKDHINFESLRKHINLEGIVENVQCFDDNYDKLEDVYKNYVNRYVDEVKKTIYEKKEYYARNVNCNYDLISNNLLKTAATNIRHLNSVVVKNKSKFNLYKHKKYIAFNHKKYVGLLNTCYRKRVNYVKKKIEVNKEFLNNYFNACTVDCNNRPMESHELSKNSSFFDYGNIEVNSQEQTSSLNLADMRLHSLFKNSNSSNFARENSNNSSEELKSVDGTYSNNDYDCSSQVNIPCFGKGTNSLKYMKAVLPDNGGEESDIIYDERKKIFFDLNDNAYIHVNGKLYFNAKDKLFYEIEYADEVSYDHVKNGLLKLGSFLLTEKYAPCKMIMKVCSQFNEFMHSFLRVRKYNVYYADKENLVEIIIK</sequence>
<evidence type="ECO:0000313" key="3">
    <source>
        <dbReference type="Proteomes" id="UP000078546"/>
    </source>
</evidence>
<organism evidence="2 3">
    <name type="scientific">Plasmodium ovale curtisi</name>
    <dbReference type="NCBI Taxonomy" id="864141"/>
    <lineage>
        <taxon>Eukaryota</taxon>
        <taxon>Sar</taxon>
        <taxon>Alveolata</taxon>
        <taxon>Apicomplexa</taxon>
        <taxon>Aconoidasida</taxon>
        <taxon>Haemosporida</taxon>
        <taxon>Plasmodiidae</taxon>
        <taxon>Plasmodium</taxon>
        <taxon>Plasmodium (Plasmodium)</taxon>
    </lineage>
</organism>
<accession>A0A1A8VRY7</accession>
<protein>
    <submittedName>
        <fullName evidence="2">Uncharacterized protein</fullName>
    </submittedName>
</protein>
<proteinExistence type="predicted"/>
<feature type="region of interest" description="Disordered" evidence="1">
    <location>
        <begin position="70"/>
        <end position="207"/>
    </location>
</feature>
<feature type="compositionally biased region" description="Gly residues" evidence="1">
    <location>
        <begin position="102"/>
        <end position="120"/>
    </location>
</feature>
<reference evidence="3" key="1">
    <citation type="submission" date="2016-05" db="EMBL/GenBank/DDBJ databases">
        <authorList>
            <person name="Naeem Raeece"/>
        </authorList>
    </citation>
    <scope>NUCLEOTIDE SEQUENCE [LARGE SCALE GENOMIC DNA]</scope>
</reference>
<evidence type="ECO:0000313" key="2">
    <source>
        <dbReference type="EMBL" id="SBS82440.1"/>
    </source>
</evidence>
<dbReference type="Proteomes" id="UP000078546">
    <property type="component" value="Unassembled WGS sequence"/>
</dbReference>
<gene>
    <name evidence="2" type="ORF">POVCU1_007570</name>
</gene>
<name>A0A1A8VRY7_PLAOA</name>
<feature type="compositionally biased region" description="Basic and acidic residues" evidence="1">
    <location>
        <begin position="181"/>
        <end position="192"/>
    </location>
</feature>
<feature type="compositionally biased region" description="Basic residues" evidence="1">
    <location>
        <begin position="70"/>
        <end position="79"/>
    </location>
</feature>
<evidence type="ECO:0000256" key="1">
    <source>
        <dbReference type="SAM" id="MobiDB-lite"/>
    </source>
</evidence>
<feature type="compositionally biased region" description="Acidic residues" evidence="1">
    <location>
        <begin position="160"/>
        <end position="180"/>
    </location>
</feature>
<dbReference type="AlphaFoldDB" id="A0A1A8VRY7"/>